<evidence type="ECO:0000256" key="2">
    <source>
        <dbReference type="ARBA" id="ARBA00012438"/>
    </source>
</evidence>
<dbReference type="SMART" id="SM00091">
    <property type="entry name" value="PAS"/>
    <property type="match status" value="3"/>
</dbReference>
<name>A0A1X7EH53_9PROT</name>
<dbReference type="CDD" id="cd00082">
    <property type="entry name" value="HisKA"/>
    <property type="match status" value="1"/>
</dbReference>
<dbReference type="Gene3D" id="3.30.565.10">
    <property type="entry name" value="Histidine kinase-like ATPase, C-terminal domain"/>
    <property type="match status" value="1"/>
</dbReference>
<dbReference type="InterPro" id="IPR013656">
    <property type="entry name" value="PAS_4"/>
</dbReference>
<keyword evidence="7" id="KW-0175">Coiled coil</keyword>
<dbReference type="InterPro" id="IPR036890">
    <property type="entry name" value="HATPase_C_sf"/>
</dbReference>
<evidence type="ECO:0000313" key="13">
    <source>
        <dbReference type="Proteomes" id="UP000192936"/>
    </source>
</evidence>
<dbReference type="PROSITE" id="PS50109">
    <property type="entry name" value="HIS_KIN"/>
    <property type="match status" value="1"/>
</dbReference>
<dbReference type="InterPro" id="IPR005467">
    <property type="entry name" value="His_kinase_dom"/>
</dbReference>
<dbReference type="PRINTS" id="PR00344">
    <property type="entry name" value="BCTRLSENSOR"/>
</dbReference>
<dbReference type="SUPFAM" id="SSF52172">
    <property type="entry name" value="CheY-like"/>
    <property type="match status" value="1"/>
</dbReference>
<dbReference type="Proteomes" id="UP000192936">
    <property type="component" value="Unassembled WGS sequence"/>
</dbReference>
<evidence type="ECO:0000256" key="1">
    <source>
        <dbReference type="ARBA" id="ARBA00000085"/>
    </source>
</evidence>
<dbReference type="InterPro" id="IPR011006">
    <property type="entry name" value="CheY-like_superfamily"/>
</dbReference>
<dbReference type="Pfam" id="PF00072">
    <property type="entry name" value="Response_reg"/>
    <property type="match status" value="1"/>
</dbReference>
<dbReference type="SUPFAM" id="SSF47384">
    <property type="entry name" value="Homodimeric domain of signal transducing histidine kinase"/>
    <property type="match status" value="1"/>
</dbReference>
<dbReference type="SUPFAM" id="SSF55874">
    <property type="entry name" value="ATPase domain of HSP90 chaperone/DNA topoisomerase II/histidine kinase"/>
    <property type="match status" value="1"/>
</dbReference>
<evidence type="ECO:0000313" key="12">
    <source>
        <dbReference type="EMBL" id="SMF33859.1"/>
    </source>
</evidence>
<dbReference type="InterPro" id="IPR003594">
    <property type="entry name" value="HATPase_dom"/>
</dbReference>
<dbReference type="InterPro" id="IPR004358">
    <property type="entry name" value="Sig_transdc_His_kin-like_C"/>
</dbReference>
<dbReference type="PANTHER" id="PTHR43047">
    <property type="entry name" value="TWO-COMPONENT HISTIDINE PROTEIN KINASE"/>
    <property type="match status" value="1"/>
</dbReference>
<dbReference type="PROSITE" id="PS50112">
    <property type="entry name" value="PAS"/>
    <property type="match status" value="2"/>
</dbReference>
<dbReference type="CDD" id="cd00130">
    <property type="entry name" value="PAS"/>
    <property type="match status" value="3"/>
</dbReference>
<dbReference type="InterPro" id="IPR036097">
    <property type="entry name" value="HisK_dim/P_sf"/>
</dbReference>
<keyword evidence="4" id="KW-0808">Transferase</keyword>
<evidence type="ECO:0000256" key="3">
    <source>
        <dbReference type="ARBA" id="ARBA00022553"/>
    </source>
</evidence>
<evidence type="ECO:0000259" key="11">
    <source>
        <dbReference type="PROSITE" id="PS50112"/>
    </source>
</evidence>
<feature type="compositionally biased region" description="Polar residues" evidence="8">
    <location>
        <begin position="1"/>
        <end position="11"/>
    </location>
</feature>
<dbReference type="NCBIfam" id="TIGR00229">
    <property type="entry name" value="sensory_box"/>
    <property type="match status" value="3"/>
</dbReference>
<feature type="domain" description="Response regulatory" evidence="10">
    <location>
        <begin position="699"/>
        <end position="824"/>
    </location>
</feature>
<feature type="coiled-coil region" evidence="7">
    <location>
        <begin position="31"/>
        <end position="58"/>
    </location>
</feature>
<evidence type="ECO:0000259" key="9">
    <source>
        <dbReference type="PROSITE" id="PS50109"/>
    </source>
</evidence>
<dbReference type="InterPro" id="IPR001789">
    <property type="entry name" value="Sig_transdc_resp-reg_receiver"/>
</dbReference>
<dbReference type="CDD" id="cd00075">
    <property type="entry name" value="HATPase"/>
    <property type="match status" value="1"/>
</dbReference>
<dbReference type="GO" id="GO:0000155">
    <property type="term" value="F:phosphorelay sensor kinase activity"/>
    <property type="evidence" value="ECO:0007669"/>
    <property type="project" value="InterPro"/>
</dbReference>
<dbReference type="SMART" id="SM00387">
    <property type="entry name" value="HATPase_c"/>
    <property type="match status" value="1"/>
</dbReference>
<feature type="domain" description="Histidine kinase" evidence="9">
    <location>
        <begin position="467"/>
        <end position="680"/>
    </location>
</feature>
<dbReference type="Pfam" id="PF08448">
    <property type="entry name" value="PAS_4"/>
    <property type="match status" value="3"/>
</dbReference>
<evidence type="ECO:0000256" key="4">
    <source>
        <dbReference type="ARBA" id="ARBA00022679"/>
    </source>
</evidence>
<dbReference type="PROSITE" id="PS50110">
    <property type="entry name" value="RESPONSE_REGULATORY"/>
    <property type="match status" value="1"/>
</dbReference>
<dbReference type="CDD" id="cd00156">
    <property type="entry name" value="REC"/>
    <property type="match status" value="1"/>
</dbReference>
<sequence length="827" mass="91430">MTKQQSVPNESADNRIKGGRDRHGQPDSGPDATLLARLEELERENARLQTALSTACSGCDDLLTVTALNEDLRTAFNALEHSRAAHADSERRLRAILDSAIGHAILTLSPNGRVTSWNPGAVRILGWTEDEARGQPVDILFPPEEVAAGVPDALRVRALAEGRIQEERAFCHRDGFVVWGALTILPLQGDEEGFLWILHDRSDERRMEEAIADARRRATDILDSIDEALVALDCDYRVIYQNRRAEQLDHQSLSAMRGRRLWEVWPQLAGSDLEALCRKTMMERQPTGVEKRFDGEGTTLWLEIRFLPTPEGVGCFFRDITTRKRAEEEARASHERAVKILESISDAFYAVDHDWRFTYINRKAEQLWGRSRDTMLGRRLWEVFPKTLGSESLEAQKQAAREGREMAIEVVSPVLGHWVEVNIYPSPDGLSVYFRDITARRQAQQALLQAKETAEAADLAKGKFLAAASHDLRQPLQALLLFVDVLKPHVQGSQGANALMHLGRGLDALKELLDSLLDMSRLDAGVVQPNIENVSVTPLFDHIAASYRPVAAAKGLELHVSSCKAAARTDRTLLTRMVRNLVENALRYTESGRIDIECRRAGGRLLIEVRDTGIGIPPDHLERIWEEFHQVGNPERDRNRGLGLGLAIVRRLSQLLNHPVDVQSRPGQGTSFVIALPMGRSIEAPVTAAEAATAGRGRFAVVVDDDAIVLLGLETIFREWGYEVLVAGSAQKAVEGLSRAGRRPDLIVADYRLREGQFGTDAVARIRALYDDPGKSPSPGPIPGLILTGETGPDCERDAAAHGLGIIHKPVTPRQLSHALGELLGGQ</sequence>
<dbReference type="InterPro" id="IPR003661">
    <property type="entry name" value="HisK_dim/P_dom"/>
</dbReference>
<accession>A0A1X7EH53</accession>
<protein>
    <recommendedName>
        <fullName evidence="2">histidine kinase</fullName>
        <ecNumber evidence="2">2.7.13.3</ecNumber>
    </recommendedName>
</protein>
<dbReference type="InterPro" id="IPR000014">
    <property type="entry name" value="PAS"/>
</dbReference>
<reference evidence="12 13" key="1">
    <citation type="submission" date="2017-04" db="EMBL/GenBank/DDBJ databases">
        <authorList>
            <person name="Afonso C.L."/>
            <person name="Miller P.J."/>
            <person name="Scott M.A."/>
            <person name="Spackman E."/>
            <person name="Goraichik I."/>
            <person name="Dimitrov K.M."/>
            <person name="Suarez D.L."/>
            <person name="Swayne D.E."/>
        </authorList>
    </citation>
    <scope>NUCLEOTIDE SEQUENCE [LARGE SCALE GENOMIC DNA]</scope>
    <source>
        <strain evidence="12 13">A2P</strain>
    </source>
</reference>
<dbReference type="RefSeq" id="WP_085084149.1">
    <property type="nucleotide sequence ID" value="NZ_FXAK01000002.1"/>
</dbReference>
<feature type="domain" description="PAS" evidence="11">
    <location>
        <begin position="89"/>
        <end position="145"/>
    </location>
</feature>
<evidence type="ECO:0000256" key="6">
    <source>
        <dbReference type="PROSITE-ProRule" id="PRU00169"/>
    </source>
</evidence>
<evidence type="ECO:0000256" key="8">
    <source>
        <dbReference type="SAM" id="MobiDB-lite"/>
    </source>
</evidence>
<comment type="catalytic activity">
    <reaction evidence="1">
        <text>ATP + protein L-histidine = ADP + protein N-phospho-L-histidine.</text>
        <dbReference type="EC" id="2.7.13.3"/>
    </reaction>
</comment>
<proteinExistence type="predicted"/>
<dbReference type="SMART" id="SM00448">
    <property type="entry name" value="REC"/>
    <property type="match status" value="1"/>
</dbReference>
<organism evidence="12 13">
    <name type="scientific">Azospirillum oryzae</name>
    <dbReference type="NCBI Taxonomy" id="286727"/>
    <lineage>
        <taxon>Bacteria</taxon>
        <taxon>Pseudomonadati</taxon>
        <taxon>Pseudomonadota</taxon>
        <taxon>Alphaproteobacteria</taxon>
        <taxon>Rhodospirillales</taxon>
        <taxon>Azospirillaceae</taxon>
        <taxon>Azospirillum</taxon>
    </lineage>
</organism>
<evidence type="ECO:0000256" key="5">
    <source>
        <dbReference type="ARBA" id="ARBA00022777"/>
    </source>
</evidence>
<dbReference type="EMBL" id="FXAK01000002">
    <property type="protein sequence ID" value="SMF33859.1"/>
    <property type="molecule type" value="Genomic_DNA"/>
</dbReference>
<dbReference type="AlphaFoldDB" id="A0A1X7EH53"/>
<dbReference type="FunFam" id="3.30.565.10:FF:000049">
    <property type="entry name" value="Two-component sensor histidine kinase"/>
    <property type="match status" value="1"/>
</dbReference>
<dbReference type="EC" id="2.7.13.3" evidence="2"/>
<dbReference type="GO" id="GO:0009927">
    <property type="term" value="F:histidine phosphotransfer kinase activity"/>
    <property type="evidence" value="ECO:0007669"/>
    <property type="project" value="TreeGrafter"/>
</dbReference>
<dbReference type="Pfam" id="PF02518">
    <property type="entry name" value="HATPase_c"/>
    <property type="match status" value="1"/>
</dbReference>
<dbReference type="Gene3D" id="3.30.450.20">
    <property type="entry name" value="PAS domain"/>
    <property type="match status" value="3"/>
</dbReference>
<gene>
    <name evidence="12" type="ORF">SAMN02982917_1688</name>
</gene>
<dbReference type="PANTHER" id="PTHR43047:SF9">
    <property type="entry name" value="HISTIDINE KINASE"/>
    <property type="match status" value="1"/>
</dbReference>
<dbReference type="Gene3D" id="1.10.287.130">
    <property type="match status" value="1"/>
</dbReference>
<evidence type="ECO:0000259" key="10">
    <source>
        <dbReference type="PROSITE" id="PS50110"/>
    </source>
</evidence>
<dbReference type="GO" id="GO:0005886">
    <property type="term" value="C:plasma membrane"/>
    <property type="evidence" value="ECO:0007669"/>
    <property type="project" value="TreeGrafter"/>
</dbReference>
<feature type="domain" description="PAS" evidence="11">
    <location>
        <begin position="333"/>
        <end position="384"/>
    </location>
</feature>
<dbReference type="STRING" id="286727.SAMN02982917_1688"/>
<dbReference type="InterPro" id="IPR035965">
    <property type="entry name" value="PAS-like_dom_sf"/>
</dbReference>
<dbReference type="Gene3D" id="3.40.50.2300">
    <property type="match status" value="1"/>
</dbReference>
<dbReference type="SMART" id="SM00388">
    <property type="entry name" value="HisKA"/>
    <property type="match status" value="1"/>
</dbReference>
<dbReference type="OrthoDB" id="9787818at2"/>
<feature type="region of interest" description="Disordered" evidence="8">
    <location>
        <begin position="1"/>
        <end position="31"/>
    </location>
</feature>
<feature type="modified residue" description="4-aspartylphosphate" evidence="6">
    <location>
        <position position="750"/>
    </location>
</feature>
<dbReference type="SUPFAM" id="SSF55785">
    <property type="entry name" value="PYP-like sensor domain (PAS domain)"/>
    <property type="match status" value="3"/>
</dbReference>
<feature type="compositionally biased region" description="Basic and acidic residues" evidence="8">
    <location>
        <begin position="12"/>
        <end position="25"/>
    </location>
</feature>
<keyword evidence="3 6" id="KW-0597">Phosphoprotein</keyword>
<evidence type="ECO:0000256" key="7">
    <source>
        <dbReference type="SAM" id="Coils"/>
    </source>
</evidence>
<dbReference type="Pfam" id="PF00512">
    <property type="entry name" value="HisKA"/>
    <property type="match status" value="1"/>
</dbReference>
<keyword evidence="5" id="KW-0418">Kinase</keyword>